<evidence type="ECO:0000256" key="2">
    <source>
        <dbReference type="SAM" id="Phobius"/>
    </source>
</evidence>
<keyword evidence="2" id="KW-1133">Transmembrane helix</keyword>
<name>A0A372LXD6_9ACTN</name>
<feature type="transmembrane region" description="Helical" evidence="2">
    <location>
        <begin position="63"/>
        <end position="94"/>
    </location>
</feature>
<keyword evidence="5" id="KW-1185">Reference proteome</keyword>
<sequence>MQFGYGAHPAGPGPAPYGPPHRHGHPGHPYGHPGYGHPYPAPPGYRWPGMQPPPGNGLGTTSLVLGIIAAVGFFLWPLAIVLGVLALVFGAIGRQKTVRGEANNEGVALAGIICGAVGLGLGVLMMVLAVSN</sequence>
<evidence type="ECO:0000313" key="4">
    <source>
        <dbReference type="EMBL" id="RFU83316.1"/>
    </source>
</evidence>
<dbReference type="AlphaFoldDB" id="A0A372LXD6"/>
<keyword evidence="2" id="KW-0472">Membrane</keyword>
<comment type="caution">
    <text evidence="4">The sequence shown here is derived from an EMBL/GenBank/DDBJ whole genome shotgun (WGS) entry which is preliminary data.</text>
</comment>
<evidence type="ECO:0000256" key="1">
    <source>
        <dbReference type="SAM" id="MobiDB-lite"/>
    </source>
</evidence>
<proteinExistence type="predicted"/>
<dbReference type="Proteomes" id="UP000263094">
    <property type="component" value="Unassembled WGS sequence"/>
</dbReference>
<feature type="region of interest" description="Disordered" evidence="1">
    <location>
        <begin position="1"/>
        <end position="33"/>
    </location>
</feature>
<dbReference type="OrthoDB" id="4338073at2"/>
<dbReference type="RefSeq" id="WP_128559000.1">
    <property type="nucleotide sequence ID" value="NZ_QUAK01000210.1"/>
</dbReference>
<feature type="compositionally biased region" description="Low complexity" evidence="1">
    <location>
        <begin position="1"/>
        <end position="10"/>
    </location>
</feature>
<feature type="domain" description="DUF4190" evidence="3">
    <location>
        <begin position="59"/>
        <end position="124"/>
    </location>
</feature>
<gene>
    <name evidence="4" type="ORF">DY218_28460</name>
</gene>
<organism evidence="4 5">
    <name type="scientific">Streptomyces triticagri</name>
    <dbReference type="NCBI Taxonomy" id="2293568"/>
    <lineage>
        <taxon>Bacteria</taxon>
        <taxon>Bacillati</taxon>
        <taxon>Actinomycetota</taxon>
        <taxon>Actinomycetes</taxon>
        <taxon>Kitasatosporales</taxon>
        <taxon>Streptomycetaceae</taxon>
        <taxon>Streptomyces</taxon>
    </lineage>
</organism>
<protein>
    <submittedName>
        <fullName evidence="4">DUF4190 domain-containing protein</fullName>
    </submittedName>
</protein>
<dbReference type="EMBL" id="QUAK01000210">
    <property type="protein sequence ID" value="RFU83316.1"/>
    <property type="molecule type" value="Genomic_DNA"/>
</dbReference>
<reference evidence="4 5" key="1">
    <citation type="submission" date="2018-08" db="EMBL/GenBank/DDBJ databases">
        <title>Isolation, diversity and antifungal activity of Actinobacteria from wheat.</title>
        <authorList>
            <person name="Han C."/>
        </authorList>
    </citation>
    <scope>NUCLEOTIDE SEQUENCE [LARGE SCALE GENOMIC DNA]</scope>
    <source>
        <strain evidence="4 5">NEAU-YY421</strain>
    </source>
</reference>
<evidence type="ECO:0000259" key="3">
    <source>
        <dbReference type="Pfam" id="PF13828"/>
    </source>
</evidence>
<accession>A0A372LXD6</accession>
<keyword evidence="2" id="KW-0812">Transmembrane</keyword>
<dbReference type="Pfam" id="PF13828">
    <property type="entry name" value="DUF4190"/>
    <property type="match status" value="1"/>
</dbReference>
<feature type="transmembrane region" description="Helical" evidence="2">
    <location>
        <begin position="106"/>
        <end position="130"/>
    </location>
</feature>
<evidence type="ECO:0000313" key="5">
    <source>
        <dbReference type="Proteomes" id="UP000263094"/>
    </source>
</evidence>
<dbReference type="InterPro" id="IPR025241">
    <property type="entry name" value="DUF4190"/>
</dbReference>